<evidence type="ECO:0008006" key="4">
    <source>
        <dbReference type="Google" id="ProtNLM"/>
    </source>
</evidence>
<keyword evidence="3" id="KW-1185">Reference proteome</keyword>
<keyword evidence="1" id="KW-0732">Signal</keyword>
<gene>
    <name evidence="2" type="ORF">BASA50_004001</name>
</gene>
<accession>A0ABQ8FHE6</accession>
<protein>
    <recommendedName>
        <fullName evidence="4">BAR domain-containing protein</fullName>
    </recommendedName>
</protein>
<proteinExistence type="predicted"/>
<organism evidence="2 3">
    <name type="scientific">Batrachochytrium salamandrivorans</name>
    <dbReference type="NCBI Taxonomy" id="1357716"/>
    <lineage>
        <taxon>Eukaryota</taxon>
        <taxon>Fungi</taxon>
        <taxon>Fungi incertae sedis</taxon>
        <taxon>Chytridiomycota</taxon>
        <taxon>Chytridiomycota incertae sedis</taxon>
        <taxon>Chytridiomycetes</taxon>
        <taxon>Rhizophydiales</taxon>
        <taxon>Rhizophydiales incertae sedis</taxon>
        <taxon>Batrachochytrium</taxon>
    </lineage>
</organism>
<dbReference type="Proteomes" id="UP001648503">
    <property type="component" value="Unassembled WGS sequence"/>
</dbReference>
<sequence>MKFNALVIAAMVIASVNAGWKDGGKGLKKVDWKGSASDLFKKTGGMAKDFAKKTNDVTKDLVKKTGVVAKSTMERSPSLSDLSKLLQQGLNGRGFGGTSGGRGTSLGSICRIIFKEAHHLKKELAKLGHEFMDPMQALNSLEGVKSELTLDELQAHHASYNNFCTELQSINDRFTYLKGAYQGYLGVMYVGGCRNSYNRVDLPSEPTPLDAFIGSIELLDYKKKYGNEVIIPEEQEGDDSDLGASGWQ</sequence>
<feature type="chain" id="PRO_5047166226" description="BAR domain-containing protein" evidence="1">
    <location>
        <begin position="19"/>
        <end position="248"/>
    </location>
</feature>
<evidence type="ECO:0000313" key="3">
    <source>
        <dbReference type="Proteomes" id="UP001648503"/>
    </source>
</evidence>
<comment type="caution">
    <text evidence="2">The sequence shown here is derived from an EMBL/GenBank/DDBJ whole genome shotgun (WGS) entry which is preliminary data.</text>
</comment>
<name>A0ABQ8FHE6_9FUNG</name>
<dbReference type="EMBL" id="JAFCIX010000116">
    <property type="protein sequence ID" value="KAH6598120.1"/>
    <property type="molecule type" value="Genomic_DNA"/>
</dbReference>
<reference evidence="2 3" key="1">
    <citation type="submission" date="2021-02" db="EMBL/GenBank/DDBJ databases">
        <title>Variation within the Batrachochytrium salamandrivorans European outbreak.</title>
        <authorList>
            <person name="Kelly M."/>
            <person name="Pasmans F."/>
            <person name="Shea T.P."/>
            <person name="Munoz J.F."/>
            <person name="Carranza S."/>
            <person name="Cuomo C.A."/>
            <person name="Martel A."/>
        </authorList>
    </citation>
    <scope>NUCLEOTIDE SEQUENCE [LARGE SCALE GENOMIC DNA]</scope>
    <source>
        <strain evidence="2 3">AMFP18/2</strain>
    </source>
</reference>
<evidence type="ECO:0000313" key="2">
    <source>
        <dbReference type="EMBL" id="KAH6598120.1"/>
    </source>
</evidence>
<feature type="signal peptide" evidence="1">
    <location>
        <begin position="1"/>
        <end position="18"/>
    </location>
</feature>
<evidence type="ECO:0000256" key="1">
    <source>
        <dbReference type="SAM" id="SignalP"/>
    </source>
</evidence>